<dbReference type="Proteomes" id="UP000244722">
    <property type="component" value="Unassembled WGS sequence"/>
</dbReference>
<name>A0A2T6ZC56_TUBBO</name>
<organism evidence="2 3">
    <name type="scientific">Tuber borchii</name>
    <name type="common">White truffle</name>
    <dbReference type="NCBI Taxonomy" id="42251"/>
    <lineage>
        <taxon>Eukaryota</taxon>
        <taxon>Fungi</taxon>
        <taxon>Dikarya</taxon>
        <taxon>Ascomycota</taxon>
        <taxon>Pezizomycotina</taxon>
        <taxon>Pezizomycetes</taxon>
        <taxon>Pezizales</taxon>
        <taxon>Tuberaceae</taxon>
        <taxon>Tuber</taxon>
    </lineage>
</organism>
<feature type="region of interest" description="Disordered" evidence="1">
    <location>
        <begin position="31"/>
        <end position="63"/>
    </location>
</feature>
<dbReference type="EMBL" id="NESQ01000414">
    <property type="protein sequence ID" value="PUU73082.1"/>
    <property type="molecule type" value="Genomic_DNA"/>
</dbReference>
<evidence type="ECO:0000256" key="1">
    <source>
        <dbReference type="SAM" id="MobiDB-lite"/>
    </source>
</evidence>
<dbReference type="AlphaFoldDB" id="A0A2T6ZC56"/>
<evidence type="ECO:0000313" key="2">
    <source>
        <dbReference type="EMBL" id="PUU73082.1"/>
    </source>
</evidence>
<accession>A0A2T6ZC56</accession>
<evidence type="ECO:0000313" key="3">
    <source>
        <dbReference type="Proteomes" id="UP000244722"/>
    </source>
</evidence>
<feature type="compositionally biased region" description="Polar residues" evidence="1">
    <location>
        <begin position="35"/>
        <end position="52"/>
    </location>
</feature>
<feature type="non-terminal residue" evidence="2">
    <location>
        <position position="1"/>
    </location>
</feature>
<keyword evidence="3" id="KW-1185">Reference proteome</keyword>
<gene>
    <name evidence="2" type="ORF">B9Z19DRAFT_1006090</name>
</gene>
<proteinExistence type="predicted"/>
<sequence length="63" mass="6688">RSEGTSTFFSTVLEQGGVRCEKPGCIGCRNPIPTNPKTSNRGLILTTGSQDLGQHRDTGNPSL</sequence>
<feature type="compositionally biased region" description="Basic and acidic residues" evidence="1">
    <location>
        <begin position="53"/>
        <end position="63"/>
    </location>
</feature>
<reference evidence="2 3" key="1">
    <citation type="submission" date="2017-04" db="EMBL/GenBank/DDBJ databases">
        <title>Draft genome sequence of Tuber borchii Vittad., a whitish edible truffle.</title>
        <authorList>
            <consortium name="DOE Joint Genome Institute"/>
            <person name="Murat C."/>
            <person name="Kuo A."/>
            <person name="Barry K.W."/>
            <person name="Clum A."/>
            <person name="Dockter R.B."/>
            <person name="Fauchery L."/>
            <person name="Iotti M."/>
            <person name="Kohler A."/>
            <person name="Labutti K."/>
            <person name="Lindquist E.A."/>
            <person name="Lipzen A."/>
            <person name="Ohm R.A."/>
            <person name="Wang M."/>
            <person name="Grigoriev I.V."/>
            <person name="Zambonelli A."/>
            <person name="Martin F.M."/>
        </authorList>
    </citation>
    <scope>NUCLEOTIDE SEQUENCE [LARGE SCALE GENOMIC DNA]</scope>
    <source>
        <strain evidence="2 3">Tbo3840</strain>
    </source>
</reference>
<protein>
    <submittedName>
        <fullName evidence="2">Uncharacterized protein</fullName>
    </submittedName>
</protein>
<comment type="caution">
    <text evidence="2">The sequence shown here is derived from an EMBL/GenBank/DDBJ whole genome shotgun (WGS) entry which is preliminary data.</text>
</comment>